<keyword evidence="2" id="KW-1185">Reference proteome</keyword>
<dbReference type="Gramene" id="PGSC0003DMT400034560">
    <property type="protein sequence ID" value="PGSC0003DMT400034560"/>
    <property type="gene ID" value="PGSC0003DMG402013284"/>
</dbReference>
<dbReference type="Proteomes" id="UP000011115">
    <property type="component" value="Unassembled WGS sequence"/>
</dbReference>
<reference evidence="1" key="2">
    <citation type="submission" date="2015-06" db="UniProtKB">
        <authorList>
            <consortium name="EnsemblPlants"/>
        </authorList>
    </citation>
    <scope>IDENTIFICATION</scope>
    <source>
        <strain evidence="1">DM1-3 516 R44</strain>
    </source>
</reference>
<dbReference type="EnsemblPlants" id="PGSC0003DMT400034560">
    <property type="protein sequence ID" value="PGSC0003DMT400034560"/>
    <property type="gene ID" value="PGSC0003DMG402013284"/>
</dbReference>
<reference evidence="2" key="1">
    <citation type="journal article" date="2011" name="Nature">
        <title>Genome sequence and analysis of the tuber crop potato.</title>
        <authorList>
            <consortium name="The Potato Genome Sequencing Consortium"/>
        </authorList>
    </citation>
    <scope>NUCLEOTIDE SEQUENCE [LARGE SCALE GENOMIC DNA]</scope>
    <source>
        <strain evidence="2">cv. DM1-3 516 R44</strain>
    </source>
</reference>
<dbReference type="PaxDb" id="4113-PGSC0003DMT400034560"/>
<dbReference type="InParanoid" id="M1B0W8"/>
<accession>M1B0W8</accession>
<organism evidence="1 2">
    <name type="scientific">Solanum tuberosum</name>
    <name type="common">Potato</name>
    <dbReference type="NCBI Taxonomy" id="4113"/>
    <lineage>
        <taxon>Eukaryota</taxon>
        <taxon>Viridiplantae</taxon>
        <taxon>Streptophyta</taxon>
        <taxon>Embryophyta</taxon>
        <taxon>Tracheophyta</taxon>
        <taxon>Spermatophyta</taxon>
        <taxon>Magnoliopsida</taxon>
        <taxon>eudicotyledons</taxon>
        <taxon>Gunneridae</taxon>
        <taxon>Pentapetalae</taxon>
        <taxon>asterids</taxon>
        <taxon>lamiids</taxon>
        <taxon>Solanales</taxon>
        <taxon>Solanaceae</taxon>
        <taxon>Solanoideae</taxon>
        <taxon>Solaneae</taxon>
        <taxon>Solanum</taxon>
    </lineage>
</organism>
<name>M1B0W8_SOLTU</name>
<evidence type="ECO:0000313" key="2">
    <source>
        <dbReference type="Proteomes" id="UP000011115"/>
    </source>
</evidence>
<sequence length="55" mass="6251">MLLSGYSCSTPAKEKLSNQYRMIKAILIKNICKLPVDVRLFMLVEVTEEKASSPY</sequence>
<dbReference type="HOGENOM" id="CLU_3036134_0_0_1"/>
<evidence type="ECO:0000313" key="1">
    <source>
        <dbReference type="EnsemblPlants" id="PGSC0003DMT400034560"/>
    </source>
</evidence>
<dbReference type="AlphaFoldDB" id="M1B0W8"/>
<proteinExistence type="predicted"/>
<protein>
    <submittedName>
        <fullName evidence="1">Uncharacterized protein</fullName>
    </submittedName>
</protein>